<dbReference type="InParanoid" id="I7F9K1"/>
<reference evidence="1 2" key="1">
    <citation type="journal article" date="2003" name="Science">
        <title>Genome of Geobacter sulfurreducens: metal reduction in subsurface environments.</title>
        <authorList>
            <person name="Methe B.A."/>
            <person name="Nelson K.E."/>
            <person name="Eisen J.A."/>
            <person name="Paulsen I.T."/>
            <person name="Nelson W."/>
            <person name="Heidelberg J.F."/>
            <person name="Wu D."/>
            <person name="Wu M."/>
            <person name="Ward N."/>
            <person name="Beanan M.J."/>
            <person name="Dodson R.J."/>
            <person name="Madupu R."/>
            <person name="Brinkac L.M."/>
            <person name="Daugherty S.C."/>
            <person name="DeBoy R.T."/>
            <person name="Durkin A.S."/>
            <person name="Gwinn M."/>
            <person name="Kolonay J.F."/>
            <person name="Sullivan S.A."/>
            <person name="Haft D.H."/>
            <person name="Selengut J."/>
            <person name="Davidsen T.M."/>
            <person name="Zafar N."/>
            <person name="White O."/>
            <person name="Tran B."/>
            <person name="Romero C."/>
            <person name="Forberger H.A."/>
            <person name="Weidman J."/>
            <person name="Khouri H."/>
            <person name="Feldblyum T.V."/>
            <person name="Utterback T.R."/>
            <person name="Van Aken S.E."/>
            <person name="Lovley D.R."/>
            <person name="Fraser C.M."/>
        </authorList>
    </citation>
    <scope>NUCLEOTIDE SEQUENCE [LARGE SCALE GENOMIC DNA]</scope>
    <source>
        <strain evidence="2">ATCC 51573 / DSM 12127 / PCA</strain>
    </source>
</reference>
<name>I7F9K1_GEOSL</name>
<gene>
    <name evidence="1" type="ordered locus">GSU3554</name>
</gene>
<proteinExistence type="predicted"/>
<dbReference type="KEGG" id="gsu:GSU3554"/>
<dbReference type="EnsemblBacteria" id="AFP20454">
    <property type="protein sequence ID" value="AFP20454"/>
    <property type="gene ID" value="GSU3554"/>
</dbReference>
<dbReference type="AlphaFoldDB" id="I7F9K1"/>
<keyword evidence="2" id="KW-1185">Reference proteome</keyword>
<sequence length="129" mass="14117">MNEAAKGGKQEIDKAMDKIRNELGWVREQLRDPRMGQQVDIVRLVLPVLAKHGVGISTCLGSREHLHIKGPDESHSMMVVAAAVTFTHVASGEETGNIYNGSVLDGGRNATNDAFFAAIENAFREQFLQ</sequence>
<reference evidence="1 2" key="2">
    <citation type="journal article" date="2012" name="BMC Genomics">
        <title>Comparative genomic analysis of Geobacter sulfurreducens KN400, a strain with enhanced capacity for extracellular electron transfer and electricity production.</title>
        <authorList>
            <person name="Butler J.E."/>
            <person name="Young N.D."/>
            <person name="Aklujkar M."/>
            <person name="Lovley D.R."/>
        </authorList>
    </citation>
    <scope>NUCLEOTIDE SEQUENCE [LARGE SCALE GENOMIC DNA]</scope>
    <source>
        <strain evidence="2">ATCC 51573 / DSM 12127 / PCA</strain>
    </source>
</reference>
<dbReference type="STRING" id="243231.GSU3554"/>
<evidence type="ECO:0000313" key="2">
    <source>
        <dbReference type="Proteomes" id="UP000000577"/>
    </source>
</evidence>
<dbReference type="EMBL" id="AE017180">
    <property type="protein sequence ID" value="AFP20454.1"/>
    <property type="molecule type" value="Genomic_DNA"/>
</dbReference>
<dbReference type="HOGENOM" id="CLU_1945686_0_0_7"/>
<organism evidence="1 2">
    <name type="scientific">Geobacter sulfurreducens (strain ATCC 51573 / DSM 12127 / PCA)</name>
    <dbReference type="NCBI Taxonomy" id="243231"/>
    <lineage>
        <taxon>Bacteria</taxon>
        <taxon>Pseudomonadati</taxon>
        <taxon>Thermodesulfobacteriota</taxon>
        <taxon>Desulfuromonadia</taxon>
        <taxon>Geobacterales</taxon>
        <taxon>Geobacteraceae</taxon>
        <taxon>Geobacter</taxon>
    </lineage>
</organism>
<evidence type="ECO:0000313" key="1">
    <source>
        <dbReference type="EMBL" id="AFP20454.1"/>
    </source>
</evidence>
<dbReference type="RefSeq" id="WP_010942756.1">
    <property type="nucleotide sequence ID" value="NC_002939.5"/>
</dbReference>
<accession>I7F9K1</accession>
<protein>
    <submittedName>
        <fullName evidence="1">Uncharacterized protein</fullName>
    </submittedName>
</protein>
<dbReference type="Proteomes" id="UP000000577">
    <property type="component" value="Chromosome"/>
</dbReference>